<sequence length="142" mass="15165">MARERLAAPESTSWLCTMRSTTAASHLGSKICCSLLSMPAATSTPSQVMESTTHPAGGCTLPPLKYHTTGVLATTKVPEFVFISVASELATLSKHPRSADQHPQHVLRRLSALCLAITRPSTAVPCPGFVNDVKRRLTLILA</sequence>
<organism evidence="1 2">
    <name type="scientific">Trametes sanguinea</name>
    <dbReference type="NCBI Taxonomy" id="158606"/>
    <lineage>
        <taxon>Eukaryota</taxon>
        <taxon>Fungi</taxon>
        <taxon>Dikarya</taxon>
        <taxon>Basidiomycota</taxon>
        <taxon>Agaricomycotina</taxon>
        <taxon>Agaricomycetes</taxon>
        <taxon>Polyporales</taxon>
        <taxon>Polyporaceae</taxon>
        <taxon>Trametes</taxon>
    </lineage>
</organism>
<evidence type="ECO:0000313" key="2">
    <source>
        <dbReference type="Proteomes" id="UP001144978"/>
    </source>
</evidence>
<keyword evidence="2" id="KW-1185">Reference proteome</keyword>
<proteinExistence type="predicted"/>
<dbReference type="EMBL" id="JANSHE010004562">
    <property type="protein sequence ID" value="KAJ2976483.1"/>
    <property type="molecule type" value="Genomic_DNA"/>
</dbReference>
<accession>A0ACC1NBT0</accession>
<gene>
    <name evidence="1" type="ORF">NUW54_g11558</name>
</gene>
<dbReference type="Proteomes" id="UP001144978">
    <property type="component" value="Unassembled WGS sequence"/>
</dbReference>
<evidence type="ECO:0000313" key="1">
    <source>
        <dbReference type="EMBL" id="KAJ2976483.1"/>
    </source>
</evidence>
<reference evidence="1" key="1">
    <citation type="submission" date="2022-08" db="EMBL/GenBank/DDBJ databases">
        <title>Genome Sequence of Pycnoporus sanguineus.</title>
        <authorList>
            <person name="Buettner E."/>
        </authorList>
    </citation>
    <scope>NUCLEOTIDE SEQUENCE</scope>
    <source>
        <strain evidence="1">CG-C14</strain>
    </source>
</reference>
<comment type="caution">
    <text evidence="1">The sequence shown here is derived from an EMBL/GenBank/DDBJ whole genome shotgun (WGS) entry which is preliminary data.</text>
</comment>
<protein>
    <submittedName>
        <fullName evidence="1">Uncharacterized protein</fullName>
    </submittedName>
</protein>
<name>A0ACC1NBT0_9APHY</name>